<dbReference type="InterPro" id="IPR002110">
    <property type="entry name" value="Ankyrin_rpt"/>
</dbReference>
<dbReference type="InterPro" id="IPR036770">
    <property type="entry name" value="Ankyrin_rpt-contain_sf"/>
</dbReference>
<feature type="repeat" description="ANK" evidence="3">
    <location>
        <begin position="1396"/>
        <end position="1428"/>
    </location>
</feature>
<dbReference type="PRINTS" id="PR01415">
    <property type="entry name" value="ANKYRIN"/>
</dbReference>
<dbReference type="SUPFAM" id="SSF48403">
    <property type="entry name" value="Ankyrin repeat"/>
    <property type="match status" value="2"/>
</dbReference>
<keyword evidence="7" id="KW-1185">Reference proteome</keyword>
<feature type="repeat" description="ANK" evidence="3">
    <location>
        <begin position="1464"/>
        <end position="1496"/>
    </location>
</feature>
<evidence type="ECO:0000259" key="5">
    <source>
        <dbReference type="Pfam" id="PF24883"/>
    </source>
</evidence>
<evidence type="ECO:0000259" key="4">
    <source>
        <dbReference type="Pfam" id="PF22939"/>
    </source>
</evidence>
<evidence type="ECO:0000313" key="6">
    <source>
        <dbReference type="EMBL" id="KAK2589788.1"/>
    </source>
</evidence>
<dbReference type="PROSITE" id="PS50297">
    <property type="entry name" value="ANK_REP_REGION"/>
    <property type="match status" value="15"/>
</dbReference>
<evidence type="ECO:0008006" key="8">
    <source>
        <dbReference type="Google" id="ProtNLM"/>
    </source>
</evidence>
<feature type="domain" description="GPI inositol-deacylase winged helix" evidence="4">
    <location>
        <begin position="740"/>
        <end position="815"/>
    </location>
</feature>
<dbReference type="PANTHER" id="PTHR24189:SF50">
    <property type="entry name" value="ANKYRIN REPEAT AND SOCS BOX PROTEIN 2"/>
    <property type="match status" value="1"/>
</dbReference>
<feature type="repeat" description="ANK" evidence="3">
    <location>
        <begin position="1294"/>
        <end position="1326"/>
    </location>
</feature>
<dbReference type="Pfam" id="PF12796">
    <property type="entry name" value="Ank_2"/>
    <property type="match status" value="6"/>
</dbReference>
<dbReference type="Pfam" id="PF22939">
    <property type="entry name" value="WHD_GPIID"/>
    <property type="match status" value="1"/>
</dbReference>
<comment type="caution">
    <text evidence="6">The sequence shown here is derived from an EMBL/GenBank/DDBJ whole genome shotgun (WGS) entry which is preliminary data.</text>
</comment>
<feature type="repeat" description="ANK" evidence="3">
    <location>
        <begin position="1328"/>
        <end position="1360"/>
    </location>
</feature>
<dbReference type="SMART" id="SM00248">
    <property type="entry name" value="ANK"/>
    <property type="match status" value="17"/>
</dbReference>
<organism evidence="6 7">
    <name type="scientific">Conoideocrella luteorostrata</name>
    <dbReference type="NCBI Taxonomy" id="1105319"/>
    <lineage>
        <taxon>Eukaryota</taxon>
        <taxon>Fungi</taxon>
        <taxon>Dikarya</taxon>
        <taxon>Ascomycota</taxon>
        <taxon>Pezizomycotina</taxon>
        <taxon>Sordariomycetes</taxon>
        <taxon>Hypocreomycetidae</taxon>
        <taxon>Hypocreales</taxon>
        <taxon>Clavicipitaceae</taxon>
        <taxon>Conoideocrella</taxon>
    </lineage>
</organism>
<dbReference type="PROSITE" id="PS50088">
    <property type="entry name" value="ANK_REPEAT"/>
    <property type="match status" value="15"/>
</dbReference>
<dbReference type="Pfam" id="PF24883">
    <property type="entry name" value="NPHP3_N"/>
    <property type="match status" value="1"/>
</dbReference>
<feature type="repeat" description="ANK" evidence="3">
    <location>
        <begin position="1362"/>
        <end position="1394"/>
    </location>
</feature>
<feature type="repeat" description="ANK" evidence="3">
    <location>
        <begin position="1565"/>
        <end position="1597"/>
    </location>
</feature>
<dbReference type="Gene3D" id="1.25.40.20">
    <property type="entry name" value="Ankyrin repeat-containing domain"/>
    <property type="match status" value="9"/>
</dbReference>
<feature type="repeat" description="ANK" evidence="3">
    <location>
        <begin position="1226"/>
        <end position="1258"/>
    </location>
</feature>
<proteinExistence type="predicted"/>
<dbReference type="InterPro" id="IPR050745">
    <property type="entry name" value="Multifunctional_regulatory"/>
</dbReference>
<evidence type="ECO:0000256" key="2">
    <source>
        <dbReference type="ARBA" id="ARBA00023043"/>
    </source>
</evidence>
<feature type="repeat" description="ANK" evidence="3">
    <location>
        <begin position="1101"/>
        <end position="1133"/>
    </location>
</feature>
<keyword evidence="1" id="KW-0677">Repeat</keyword>
<evidence type="ECO:0000313" key="7">
    <source>
        <dbReference type="Proteomes" id="UP001251528"/>
    </source>
</evidence>
<dbReference type="SUPFAM" id="SSF53474">
    <property type="entry name" value="alpha/beta-Hydrolases"/>
    <property type="match status" value="1"/>
</dbReference>
<dbReference type="Gene3D" id="3.40.50.1820">
    <property type="entry name" value="alpha/beta hydrolase"/>
    <property type="match status" value="1"/>
</dbReference>
<dbReference type="Pfam" id="PF00023">
    <property type="entry name" value="Ank"/>
    <property type="match status" value="1"/>
</dbReference>
<sequence length="1631" mass="181487">MRSRTWRVQGVPKSFDRTTLANALRGHPGLRSLKQTIDPCQADGGCSDADNGAAVHTLAPDHRDTAQVATIHFRYLPTQLECLGKGSQVSIDLEEPKSLASANERSASLKTTAVTIDDHFEGITVLHSPSPEFHSFDILAASGLGSHAFGSFVHKEGGNMWLTDNVPDDNPSARVMIFGYNSNVYNSTSIEELGDLADSFKRALRRVVLSTLRRHIVVIGHSLGGLLIKEALCRLAESKDELDVLNSIAGCLFFGVPNDGMKIESLIPMVGGDRPNMSLIQSLRGENSQVLRTLKVKFSRLVAEAQLDIYCFYETLLSPTAVEVGGKYRMEGPLQCLVSVSSATSCLPQNASDRNKIAMRKTHSDLVKFARHDPAYDDVSDILKNILSNAGNAGPSETKVVASWDDLDNKARFLALSRRPEWHLTQEESSTYNIFEHISDYDPNYTYRNYLPDKCPGTAQWILHDEEFLAWKKKTSSCLWLSGKIGSGKTLVTTTVVEHMTEVSQKSGDFIAHFFYNHSSKSRLKAVHLFASYIKQMLGFLDTIKKASPPEVVNAVKRIYGSRASRPGFTEIISNIFIPLSKFITQLVPSATYIVDGLDECELEERRLVMKTFRDMVQQRDPQRILVSGREDLHVRDFIVGSATLRISSEDNNEDIRQFIEWRLEEKMLERHLTENNNVLQDIKSKLNERADLMILWVSMQIDTLWDECSSDDDIRSALDDLPKSLDETYARCLARIDKRQNQFAPNILRWVSAAIQPFQIDQLRQALAINPKTGCLDRNRMLTRQEIVRCCSNLVTLNHGQILLAHHSVRQFLETRLSAGQFLGAPFELDTAQLQLGELCVFHLTSADYGLTLQSHDKGSQIVLGTPIMKKLIETTVPSWTHGLLRKHKPATVVLPRKSPKPPATEELSFFQYARDEWAPLTRSITKDSSHWDRFCTLALELNLSWELHPWPPLGQSLDSHYSGLLGWAIANCHAPLLDLLFSLHDYKPKTDIFNIPLPHYNNLPALHLGSSIGDIEIIKRLLKVCNLKKTDNNRRTGLHHAAEKGYSEIALLLIQRHADLKAQDSRGRTALHFAAEHGRNGTAQVLISGGADVNQKDNERWTALFLAARNGYETTVRMLVGRGADVNVEDKKKWTALFAAAENLQGKTVQALIELGGDIHMKDKLGQTVLNIAMTRARDKLTWYPDPAPVTDRSALFAVIKQGHEEILQVLLDCGADIEARDYLGDTPLSRAARMGHEAVVKQLLEKGADVEAKDTRYGQTSLSWAAQIGHKAVVKQLLEKGADVEAKDTRYGQTSLSWAAQIGHKAVVKQLLKKGADVEAKDSEYGQTPLSWAAKMGHEAVVKQLLEKGADIEAKDSEYGQTPLSLAAKMGHEAVMKQLFDKGADVEAKDSDYGQTPLSLAAKMGHEAVVKQLLDKGADIEARDSEYGQTPLIWVVWHGHEAVVKQLLENGADIEARDSEYGQTPLIWAAKNGHRAVVNQLLENSADIESKDSKYGRTPLIWVVRHGHEAIVKQLLENGADIEAKDDSGRTPLFWAAQNGHEAMVKQLLEKGADVEATNSDHGPTPLIWAAKNGHKAVVKQLLEKGADVKALDNSSWMPSLWFTKDEYKTIVKLLQSHSSTASLDVTK</sequence>
<dbReference type="Gene3D" id="3.40.50.300">
    <property type="entry name" value="P-loop containing nucleotide triphosphate hydrolases"/>
    <property type="match status" value="1"/>
</dbReference>
<feature type="domain" description="Nephrocystin 3-like N-terminal" evidence="5">
    <location>
        <begin position="457"/>
        <end position="630"/>
    </location>
</feature>
<protein>
    <recommendedName>
        <fullName evidence="8">NACHT domain-containing protein</fullName>
    </recommendedName>
</protein>
<dbReference type="InterPro" id="IPR027417">
    <property type="entry name" value="P-loop_NTPase"/>
</dbReference>
<dbReference type="PANTHER" id="PTHR24189">
    <property type="entry name" value="MYOTROPHIN"/>
    <property type="match status" value="1"/>
</dbReference>
<keyword evidence="2 3" id="KW-0040">ANK repeat</keyword>
<dbReference type="EMBL" id="JASWJB010000553">
    <property type="protein sequence ID" value="KAK2589788.1"/>
    <property type="molecule type" value="Genomic_DNA"/>
</dbReference>
<name>A0AAJ0CDC2_9HYPO</name>
<dbReference type="SUPFAM" id="SSF52540">
    <property type="entry name" value="P-loop containing nucleoside triphosphate hydrolases"/>
    <property type="match status" value="1"/>
</dbReference>
<gene>
    <name evidence="6" type="ORF">QQS21_012532</name>
</gene>
<accession>A0AAJ0CDC2</accession>
<feature type="repeat" description="ANK" evidence="3">
    <location>
        <begin position="1531"/>
        <end position="1563"/>
    </location>
</feature>
<feature type="repeat" description="ANK" evidence="3">
    <location>
        <begin position="1068"/>
        <end position="1100"/>
    </location>
</feature>
<evidence type="ECO:0000256" key="3">
    <source>
        <dbReference type="PROSITE-ProRule" id="PRU00023"/>
    </source>
</evidence>
<dbReference type="Proteomes" id="UP001251528">
    <property type="component" value="Unassembled WGS sequence"/>
</dbReference>
<feature type="repeat" description="ANK" evidence="3">
    <location>
        <begin position="1193"/>
        <end position="1225"/>
    </location>
</feature>
<dbReference type="InterPro" id="IPR054471">
    <property type="entry name" value="GPIID_WHD"/>
</dbReference>
<feature type="repeat" description="ANK" evidence="3">
    <location>
        <begin position="1035"/>
        <end position="1067"/>
    </location>
</feature>
<dbReference type="InterPro" id="IPR056884">
    <property type="entry name" value="NPHP3-like_N"/>
</dbReference>
<feature type="repeat" description="ANK" evidence="3">
    <location>
        <begin position="1430"/>
        <end position="1462"/>
    </location>
</feature>
<dbReference type="InterPro" id="IPR029058">
    <property type="entry name" value="AB_hydrolase_fold"/>
</dbReference>
<dbReference type="Pfam" id="PF13606">
    <property type="entry name" value="Ank_3"/>
    <property type="match status" value="1"/>
</dbReference>
<feature type="repeat" description="ANK" evidence="3">
    <location>
        <begin position="1260"/>
        <end position="1292"/>
    </location>
</feature>
<reference evidence="6" key="1">
    <citation type="submission" date="2023-06" db="EMBL/GenBank/DDBJ databases">
        <title>Conoideocrella luteorostrata (Hypocreales: Clavicipitaceae), a potential biocontrol fungus for elongate hemlock scale in United States Christmas tree production areas.</title>
        <authorList>
            <person name="Barrett H."/>
            <person name="Lovett B."/>
            <person name="Macias A.M."/>
            <person name="Stajich J.E."/>
            <person name="Kasson M.T."/>
        </authorList>
    </citation>
    <scope>NUCLEOTIDE SEQUENCE</scope>
    <source>
        <strain evidence="6">ARSEF 14590</strain>
    </source>
</reference>
<feature type="repeat" description="ANK" evidence="3">
    <location>
        <begin position="1498"/>
        <end position="1530"/>
    </location>
</feature>
<evidence type="ECO:0000256" key="1">
    <source>
        <dbReference type="ARBA" id="ARBA00022737"/>
    </source>
</evidence>